<feature type="region of interest" description="Disordered" evidence="1">
    <location>
        <begin position="1"/>
        <end position="27"/>
    </location>
</feature>
<protein>
    <submittedName>
        <fullName evidence="2">Uncharacterized protein</fullName>
    </submittedName>
</protein>
<evidence type="ECO:0000313" key="3">
    <source>
        <dbReference type="Proteomes" id="UP001353858"/>
    </source>
</evidence>
<reference evidence="3" key="1">
    <citation type="submission" date="2023-01" db="EMBL/GenBank/DDBJ databases">
        <title>Key to firefly adult light organ development and bioluminescence: homeobox transcription factors regulate luciferase expression and transportation to peroxisome.</title>
        <authorList>
            <person name="Fu X."/>
        </authorList>
    </citation>
    <scope>NUCLEOTIDE SEQUENCE [LARGE SCALE GENOMIC DNA]</scope>
</reference>
<name>A0AAN7PKW9_9COLE</name>
<accession>A0AAN7PKW9</accession>
<evidence type="ECO:0000256" key="1">
    <source>
        <dbReference type="SAM" id="MobiDB-lite"/>
    </source>
</evidence>
<gene>
    <name evidence="2" type="ORF">RN001_001132</name>
</gene>
<evidence type="ECO:0000313" key="2">
    <source>
        <dbReference type="EMBL" id="KAK4884861.1"/>
    </source>
</evidence>
<organism evidence="2 3">
    <name type="scientific">Aquatica leii</name>
    <dbReference type="NCBI Taxonomy" id="1421715"/>
    <lineage>
        <taxon>Eukaryota</taxon>
        <taxon>Metazoa</taxon>
        <taxon>Ecdysozoa</taxon>
        <taxon>Arthropoda</taxon>
        <taxon>Hexapoda</taxon>
        <taxon>Insecta</taxon>
        <taxon>Pterygota</taxon>
        <taxon>Neoptera</taxon>
        <taxon>Endopterygota</taxon>
        <taxon>Coleoptera</taxon>
        <taxon>Polyphaga</taxon>
        <taxon>Elateriformia</taxon>
        <taxon>Elateroidea</taxon>
        <taxon>Lampyridae</taxon>
        <taxon>Luciolinae</taxon>
        <taxon>Aquatica</taxon>
    </lineage>
</organism>
<dbReference type="Proteomes" id="UP001353858">
    <property type="component" value="Unassembled WGS sequence"/>
</dbReference>
<dbReference type="AlphaFoldDB" id="A0AAN7PKW9"/>
<sequence>MLSLSLKPSFNKGRPQKSFEQSSTKKRKRKIQHLLTDYSKEQLTFAAQLSVRDCGKRDAAQLMQKISMASSRRATSYKRARKTIFNGRKKQRPYTPEEALAFFIANNLTVRTYKDIQQDAKERGYHAYPCYDYVVNVKEQCYPPVENITVTDISAEVKLNALLNHTASRICKNILGEVLDTSVLNYTLIYKWGCDGSSGHSLYKQPFEDPDNTDEYMFVISLVPIRLQDNPQNIVWENPRPASPRFCRVIKFIYNNTSRTNV</sequence>
<comment type="caution">
    <text evidence="2">The sequence shown here is derived from an EMBL/GenBank/DDBJ whole genome shotgun (WGS) entry which is preliminary data.</text>
</comment>
<keyword evidence="3" id="KW-1185">Reference proteome</keyword>
<dbReference type="EMBL" id="JARPUR010000001">
    <property type="protein sequence ID" value="KAK4884861.1"/>
    <property type="molecule type" value="Genomic_DNA"/>
</dbReference>
<proteinExistence type="predicted"/>